<dbReference type="PANTHER" id="PTHR31912">
    <property type="entry name" value="IP13529P"/>
    <property type="match status" value="1"/>
</dbReference>
<dbReference type="GeneID" id="120064026"/>
<evidence type="ECO:0000313" key="2">
    <source>
        <dbReference type="RefSeq" id="XP_038870264.1"/>
    </source>
</evidence>
<dbReference type="AlphaFoldDB" id="A0A8U1F6I0"/>
<evidence type="ECO:0000313" key="1">
    <source>
        <dbReference type="Proteomes" id="UP000808372"/>
    </source>
</evidence>
<name>A0A8U1F6I0_SALNM</name>
<proteinExistence type="predicted"/>
<dbReference type="PANTHER" id="PTHR31912:SF34">
    <property type="entry name" value="NOTOCHORD-RELATED PROTEIN"/>
    <property type="match status" value="1"/>
</dbReference>
<sequence length="401" mass="46760">MHSDHCQTIQSNSTLPHVYGVKHACLLNSLQYFNTTDTFSVDIMHDILEGVAQLEVKRVLQYIQANFVTAKDVYGRVHSFNYGYTERRNHPPALKLDDGSNDLCLNAIQSWCLLCNLTLIFGDLVQKDDKYWQLLWLLLQIVNIVFSPILTEGMTIYLTHLIAEHHRLFMYLFPDRNILPKHHFMIHYPCCIRNIGPILHSWCMRYEAKHNFFKKQLKSFKNVTMTLTKKHQNDMAYNWEMFSQDRLAIGPGKMSRLNELKESHEIAAKLNVSVHTNVLSVKWVKHHGTEYHLDLVICGEVVIEMPVFYIIKAIVLKEENVFLVGSALETLCFDDHLHAFKVVLKQSPPCKVFHVNDIMYHKPFDLLMSYGARDSFDYILLLLDNSLSQGWDLWFGHNKHI</sequence>
<organism evidence="1 2">
    <name type="scientific">Salvelinus namaycush</name>
    <name type="common">Lake trout</name>
    <name type="synonym">Salmo namaycush</name>
    <dbReference type="NCBI Taxonomy" id="8040"/>
    <lineage>
        <taxon>Eukaryota</taxon>
        <taxon>Metazoa</taxon>
        <taxon>Chordata</taxon>
        <taxon>Craniata</taxon>
        <taxon>Vertebrata</taxon>
        <taxon>Euteleostomi</taxon>
        <taxon>Actinopterygii</taxon>
        <taxon>Neopterygii</taxon>
        <taxon>Teleostei</taxon>
        <taxon>Protacanthopterygii</taxon>
        <taxon>Salmoniformes</taxon>
        <taxon>Salmonidae</taxon>
        <taxon>Salmoninae</taxon>
        <taxon>Salvelinus</taxon>
    </lineage>
</organism>
<protein>
    <submittedName>
        <fullName evidence="2">Uncharacterized protein LOC120064026</fullName>
    </submittedName>
</protein>
<gene>
    <name evidence="2" type="primary">LOC120064026</name>
</gene>
<keyword evidence="1" id="KW-1185">Reference proteome</keyword>
<reference evidence="2" key="1">
    <citation type="submission" date="2025-08" db="UniProtKB">
        <authorList>
            <consortium name="RefSeq"/>
        </authorList>
    </citation>
    <scope>IDENTIFICATION</scope>
    <source>
        <tissue evidence="2">White muscle</tissue>
    </source>
</reference>
<accession>A0A8U1F6I0</accession>
<dbReference type="Proteomes" id="UP000808372">
    <property type="component" value="Chromosome 19"/>
</dbReference>
<dbReference type="RefSeq" id="XP_038870264.1">
    <property type="nucleotide sequence ID" value="XM_039014336.1"/>
</dbReference>
<dbReference type="KEGG" id="snh:120064026"/>